<sequence length="69" mass="7836">MVRFTRYCVGGALVWFLIRRRLCFDGDERTGFDACLEAGFLRQSDSGITVMMTNGVKAEDVLRSATLRR</sequence>
<name>A0AAD5C821_AMBAR</name>
<evidence type="ECO:0000313" key="1">
    <source>
        <dbReference type="EMBL" id="KAI7735814.1"/>
    </source>
</evidence>
<dbReference type="EMBL" id="JAMZMK010009435">
    <property type="protein sequence ID" value="KAI7735814.1"/>
    <property type="molecule type" value="Genomic_DNA"/>
</dbReference>
<proteinExistence type="predicted"/>
<gene>
    <name evidence="1" type="ORF">M8C21_000576</name>
</gene>
<reference evidence="1" key="1">
    <citation type="submission" date="2022-06" db="EMBL/GenBank/DDBJ databases">
        <title>Uncovering the hologenomic basis of an extraordinary plant invasion.</title>
        <authorList>
            <person name="Bieker V.C."/>
            <person name="Martin M.D."/>
            <person name="Gilbert T."/>
            <person name="Hodgins K."/>
            <person name="Battlay P."/>
            <person name="Petersen B."/>
            <person name="Wilson J."/>
        </authorList>
    </citation>
    <scope>NUCLEOTIDE SEQUENCE</scope>
    <source>
        <strain evidence="1">AA19_3_7</strain>
        <tissue evidence="1">Leaf</tissue>
    </source>
</reference>
<organism evidence="1 2">
    <name type="scientific">Ambrosia artemisiifolia</name>
    <name type="common">Common ragweed</name>
    <dbReference type="NCBI Taxonomy" id="4212"/>
    <lineage>
        <taxon>Eukaryota</taxon>
        <taxon>Viridiplantae</taxon>
        <taxon>Streptophyta</taxon>
        <taxon>Embryophyta</taxon>
        <taxon>Tracheophyta</taxon>
        <taxon>Spermatophyta</taxon>
        <taxon>Magnoliopsida</taxon>
        <taxon>eudicotyledons</taxon>
        <taxon>Gunneridae</taxon>
        <taxon>Pentapetalae</taxon>
        <taxon>asterids</taxon>
        <taxon>campanulids</taxon>
        <taxon>Asterales</taxon>
        <taxon>Asteraceae</taxon>
        <taxon>Asteroideae</taxon>
        <taxon>Heliantheae alliance</taxon>
        <taxon>Heliantheae</taxon>
        <taxon>Ambrosia</taxon>
    </lineage>
</organism>
<evidence type="ECO:0000313" key="2">
    <source>
        <dbReference type="Proteomes" id="UP001206925"/>
    </source>
</evidence>
<protein>
    <submittedName>
        <fullName evidence="1">Uncharacterized protein</fullName>
    </submittedName>
</protein>
<dbReference type="Proteomes" id="UP001206925">
    <property type="component" value="Unassembled WGS sequence"/>
</dbReference>
<comment type="caution">
    <text evidence="1">The sequence shown here is derived from an EMBL/GenBank/DDBJ whole genome shotgun (WGS) entry which is preliminary data.</text>
</comment>
<dbReference type="AlphaFoldDB" id="A0AAD5C821"/>
<keyword evidence="2" id="KW-1185">Reference proteome</keyword>
<accession>A0AAD5C821</accession>